<evidence type="ECO:0000256" key="10">
    <source>
        <dbReference type="PIRSR" id="PIRSR600821-50"/>
    </source>
</evidence>
<proteinExistence type="inferred from homology"/>
<dbReference type="Proteomes" id="UP000286976">
    <property type="component" value="Unassembled WGS sequence"/>
</dbReference>
<dbReference type="SUPFAM" id="SSF50621">
    <property type="entry name" value="Alanine racemase C-terminal domain-like"/>
    <property type="match status" value="1"/>
</dbReference>
<reference evidence="13 14" key="1">
    <citation type="journal article" date="2011" name="Front. Microbiol.">
        <title>Genomic signatures of strain selection and enhancement in Bacillus atrophaeus var. globigii, a historical biowarfare simulant.</title>
        <authorList>
            <person name="Gibbons H.S."/>
            <person name="Broomall S.M."/>
            <person name="McNew L.A."/>
            <person name="Daligault H."/>
            <person name="Chapman C."/>
            <person name="Bruce D."/>
            <person name="Karavis M."/>
            <person name="Krepps M."/>
            <person name="McGregor P.A."/>
            <person name="Hong C."/>
            <person name="Park K.H."/>
            <person name="Akmal A."/>
            <person name="Feldman A."/>
            <person name="Lin J.S."/>
            <person name="Chang W.E."/>
            <person name="Higgs B.W."/>
            <person name="Demirev P."/>
            <person name="Lindquist J."/>
            <person name="Liem A."/>
            <person name="Fochler E."/>
            <person name="Read T.D."/>
            <person name="Tapia R."/>
            <person name="Johnson S."/>
            <person name="Bishop-Lilly K.A."/>
            <person name="Detter C."/>
            <person name="Han C."/>
            <person name="Sozhamannan S."/>
            <person name="Rosenzweig C.N."/>
            <person name="Skowronski E.W."/>
        </authorList>
    </citation>
    <scope>NUCLEOTIDE SEQUENCE [LARGE SCALE GENOMIC DNA]</scope>
    <source>
        <strain evidence="13 14">AIT1</strain>
    </source>
</reference>
<dbReference type="Pfam" id="PF00842">
    <property type="entry name" value="Ala_racemase_C"/>
    <property type="match status" value="1"/>
</dbReference>
<dbReference type="OrthoDB" id="9813814at2"/>
<dbReference type="GO" id="GO:0005829">
    <property type="term" value="C:cytosol"/>
    <property type="evidence" value="ECO:0007669"/>
    <property type="project" value="TreeGrafter"/>
</dbReference>
<comment type="pathway">
    <text evidence="8 9">Amino-acid biosynthesis; D-alanine biosynthesis; D-alanine from L-alanine: step 1/1.</text>
</comment>
<dbReference type="Pfam" id="PF01168">
    <property type="entry name" value="Ala_racemase_N"/>
    <property type="match status" value="1"/>
</dbReference>
<organism evidence="13 14">
    <name type="scientific">Aliidiomarina taiwanensis</name>
    <dbReference type="NCBI Taxonomy" id="946228"/>
    <lineage>
        <taxon>Bacteria</taxon>
        <taxon>Pseudomonadati</taxon>
        <taxon>Pseudomonadota</taxon>
        <taxon>Gammaproteobacteria</taxon>
        <taxon>Alteromonadales</taxon>
        <taxon>Idiomarinaceae</taxon>
        <taxon>Aliidiomarina</taxon>
    </lineage>
</organism>
<dbReference type="EMBL" id="PIPQ01000006">
    <property type="protein sequence ID" value="RUO39306.1"/>
    <property type="molecule type" value="Genomic_DNA"/>
</dbReference>
<evidence type="ECO:0000256" key="6">
    <source>
        <dbReference type="ARBA" id="ARBA00022898"/>
    </source>
</evidence>
<dbReference type="FunFam" id="3.20.20.10:FF:000002">
    <property type="entry name" value="Alanine racemase"/>
    <property type="match status" value="1"/>
</dbReference>
<dbReference type="InterPro" id="IPR011079">
    <property type="entry name" value="Ala_racemase_C"/>
</dbReference>
<dbReference type="PROSITE" id="PS00395">
    <property type="entry name" value="ALANINE_RACEMASE"/>
    <property type="match status" value="1"/>
</dbReference>
<evidence type="ECO:0000256" key="4">
    <source>
        <dbReference type="ARBA" id="ARBA00007880"/>
    </source>
</evidence>
<dbReference type="InterPro" id="IPR009006">
    <property type="entry name" value="Ala_racemase/Decarboxylase_C"/>
</dbReference>
<feature type="active site" description="Proton acceptor; specific for L-alanine" evidence="9">
    <location>
        <position position="260"/>
    </location>
</feature>
<accession>A0A432WZX3</accession>
<comment type="catalytic activity">
    <reaction evidence="1 9">
        <text>L-alanine = D-alanine</text>
        <dbReference type="Rhea" id="RHEA:20249"/>
        <dbReference type="ChEBI" id="CHEBI:57416"/>
        <dbReference type="ChEBI" id="CHEBI:57972"/>
        <dbReference type="EC" id="5.1.1.1"/>
    </reaction>
</comment>
<dbReference type="SUPFAM" id="SSF51419">
    <property type="entry name" value="PLP-binding barrel"/>
    <property type="match status" value="1"/>
</dbReference>
<dbReference type="InterPro" id="IPR000821">
    <property type="entry name" value="Ala_racemase"/>
</dbReference>
<comment type="pathway">
    <text evidence="3">Cell wall biogenesis; peptidoglycan biosynthesis.</text>
</comment>
<evidence type="ECO:0000256" key="9">
    <source>
        <dbReference type="HAMAP-Rule" id="MF_01201"/>
    </source>
</evidence>
<dbReference type="InterPro" id="IPR001608">
    <property type="entry name" value="Ala_racemase_N"/>
</dbReference>
<sequence length="367" mass="39772">MRAAWAAIDLEALSNNVALIKAEAAGRKVLAVLKANAYGHGLTRIAQELEQADALGVARLEEAFELRSAGISRPIVLLEGFFADDQLPMLAASNIQPVIHHEWQGKAVLAATDLPAPLHVWLKVDTGMHRLGLEPSKAQAWYQALTDSANVAASPILMSHFACADEPEHPQNTYQIEQFKQLVDEIKPTATSMANSGALFARLGQEHDWVRPGLAMYGISPFLTHAPTLSPRIHKLKPVMTLCADVISTRDVKAGESVGYGSAWTSQRDTRIGIVSIGYGDGYPRLAPEGTPVWIAGKRYPLVARVAMDMVTVDLGPDSKMEPGETAQLWGADLPVEEIAAHVGTVPYELLCNVARRVNLCYEGSDK</sequence>
<feature type="domain" description="Alanine racemase C-terminal" evidence="12">
    <location>
        <begin position="239"/>
        <end position="363"/>
    </location>
</feature>
<dbReference type="GO" id="GO:0008784">
    <property type="term" value="F:alanine racemase activity"/>
    <property type="evidence" value="ECO:0007669"/>
    <property type="project" value="UniProtKB-UniRule"/>
</dbReference>
<dbReference type="GO" id="GO:0030170">
    <property type="term" value="F:pyridoxal phosphate binding"/>
    <property type="evidence" value="ECO:0007669"/>
    <property type="project" value="UniProtKB-UniRule"/>
</dbReference>
<keyword evidence="7 9" id="KW-0413">Isomerase</keyword>
<feature type="binding site" evidence="9 11">
    <location>
        <position position="308"/>
    </location>
    <ligand>
        <name>substrate</name>
    </ligand>
</feature>
<evidence type="ECO:0000256" key="11">
    <source>
        <dbReference type="PIRSR" id="PIRSR600821-52"/>
    </source>
</evidence>
<comment type="cofactor">
    <cofactor evidence="2 9 10">
        <name>pyridoxal 5'-phosphate</name>
        <dbReference type="ChEBI" id="CHEBI:597326"/>
    </cofactor>
</comment>
<dbReference type="AlphaFoldDB" id="A0A432WZX3"/>
<dbReference type="PANTHER" id="PTHR30511:SF4">
    <property type="entry name" value="ALANINE RACEMASE, BIOSYNTHETIC"/>
    <property type="match status" value="1"/>
</dbReference>
<evidence type="ECO:0000313" key="13">
    <source>
        <dbReference type="EMBL" id="RUO39306.1"/>
    </source>
</evidence>
<dbReference type="SMART" id="SM01005">
    <property type="entry name" value="Ala_racemase_C"/>
    <property type="match status" value="1"/>
</dbReference>
<dbReference type="PANTHER" id="PTHR30511">
    <property type="entry name" value="ALANINE RACEMASE"/>
    <property type="match status" value="1"/>
</dbReference>
<keyword evidence="6 9" id="KW-0663">Pyridoxal phosphate</keyword>
<dbReference type="Gene3D" id="2.40.37.10">
    <property type="entry name" value="Lyase, Ornithine Decarboxylase, Chain A, domain 1"/>
    <property type="match status" value="1"/>
</dbReference>
<evidence type="ECO:0000256" key="3">
    <source>
        <dbReference type="ARBA" id="ARBA00004752"/>
    </source>
</evidence>
<dbReference type="UniPathway" id="UPA00042">
    <property type="reaction ID" value="UER00497"/>
</dbReference>
<dbReference type="EC" id="5.1.1.1" evidence="5 9"/>
<dbReference type="RefSeq" id="WP_126757806.1">
    <property type="nucleotide sequence ID" value="NZ_PIPQ01000006.1"/>
</dbReference>
<dbReference type="Gene3D" id="3.20.20.10">
    <property type="entry name" value="Alanine racemase"/>
    <property type="match status" value="1"/>
</dbReference>
<keyword evidence="14" id="KW-1185">Reference proteome</keyword>
<dbReference type="NCBIfam" id="TIGR00492">
    <property type="entry name" value="alr"/>
    <property type="match status" value="1"/>
</dbReference>
<comment type="similarity">
    <text evidence="4 9">Belongs to the alanine racemase family.</text>
</comment>
<evidence type="ECO:0000256" key="5">
    <source>
        <dbReference type="ARBA" id="ARBA00013089"/>
    </source>
</evidence>
<feature type="modified residue" description="N6-(pyridoxal phosphate)lysine" evidence="9 10">
    <location>
        <position position="34"/>
    </location>
</feature>
<dbReference type="InterPro" id="IPR020622">
    <property type="entry name" value="Ala_racemase_pyridoxalP-BS"/>
</dbReference>
<evidence type="ECO:0000256" key="2">
    <source>
        <dbReference type="ARBA" id="ARBA00001933"/>
    </source>
</evidence>
<dbReference type="FunFam" id="2.40.37.10:FF:000002">
    <property type="entry name" value="Alanine racemase"/>
    <property type="match status" value="1"/>
</dbReference>
<evidence type="ECO:0000313" key="14">
    <source>
        <dbReference type="Proteomes" id="UP000286976"/>
    </source>
</evidence>
<dbReference type="InterPro" id="IPR029066">
    <property type="entry name" value="PLP-binding_barrel"/>
</dbReference>
<comment type="caution">
    <text evidence="13">The sequence shown here is derived from an EMBL/GenBank/DDBJ whole genome shotgun (WGS) entry which is preliminary data.</text>
</comment>
<comment type="function">
    <text evidence="9">Catalyzes the interconversion of L-alanine and D-alanine. May also act on other amino acids.</text>
</comment>
<name>A0A432WZX3_9GAMM</name>
<evidence type="ECO:0000256" key="7">
    <source>
        <dbReference type="ARBA" id="ARBA00023235"/>
    </source>
</evidence>
<feature type="binding site" evidence="9 11">
    <location>
        <position position="130"/>
    </location>
    <ligand>
        <name>substrate</name>
    </ligand>
</feature>
<dbReference type="CDD" id="cd06827">
    <property type="entry name" value="PLPDE_III_AR_proteobact"/>
    <property type="match status" value="1"/>
</dbReference>
<dbReference type="PRINTS" id="PR00992">
    <property type="entry name" value="ALARACEMASE"/>
</dbReference>
<evidence type="ECO:0000259" key="12">
    <source>
        <dbReference type="SMART" id="SM01005"/>
    </source>
</evidence>
<protein>
    <recommendedName>
        <fullName evidence="5 9">Alanine racemase</fullName>
        <ecNumber evidence="5 9">5.1.1.1</ecNumber>
    </recommendedName>
</protein>
<evidence type="ECO:0000256" key="8">
    <source>
        <dbReference type="ARBA" id="ARBA00037912"/>
    </source>
</evidence>
<dbReference type="GO" id="GO:0030632">
    <property type="term" value="P:D-alanine biosynthetic process"/>
    <property type="evidence" value="ECO:0007669"/>
    <property type="project" value="UniProtKB-UniRule"/>
</dbReference>
<gene>
    <name evidence="13" type="primary">alr</name>
    <name evidence="13" type="ORF">CWE15_09265</name>
</gene>
<dbReference type="HAMAP" id="MF_01201">
    <property type="entry name" value="Ala_racemase"/>
    <property type="match status" value="1"/>
</dbReference>
<feature type="active site" description="Proton acceptor; specific for D-alanine" evidence="9">
    <location>
        <position position="34"/>
    </location>
</feature>
<evidence type="ECO:0000256" key="1">
    <source>
        <dbReference type="ARBA" id="ARBA00000316"/>
    </source>
</evidence>